<keyword evidence="1" id="KW-1133">Transmembrane helix</keyword>
<comment type="caution">
    <text evidence="2">The sequence shown here is derived from an EMBL/GenBank/DDBJ whole genome shotgun (WGS) entry which is preliminary data.</text>
</comment>
<evidence type="ECO:0000313" key="3">
    <source>
        <dbReference type="Proteomes" id="UP000078454"/>
    </source>
</evidence>
<keyword evidence="1" id="KW-0472">Membrane</keyword>
<feature type="transmembrane region" description="Helical" evidence="1">
    <location>
        <begin position="35"/>
        <end position="56"/>
    </location>
</feature>
<proteinExistence type="predicted"/>
<keyword evidence="3" id="KW-1185">Reference proteome</keyword>
<dbReference type="OrthoDB" id="2627968at2"/>
<accession>A0A198ALH6</accession>
<dbReference type="AlphaFoldDB" id="A0A198ALH6"/>
<evidence type="ECO:0000313" key="2">
    <source>
        <dbReference type="EMBL" id="OAS22384.1"/>
    </source>
</evidence>
<dbReference type="RefSeq" id="WP_068662152.1">
    <property type="nucleotide sequence ID" value="NZ_LYPB01000045.1"/>
</dbReference>
<name>A0A198ALH6_9BACL</name>
<dbReference type="Proteomes" id="UP000078454">
    <property type="component" value="Unassembled WGS sequence"/>
</dbReference>
<reference evidence="2 3" key="1">
    <citation type="submission" date="2016-05" db="EMBL/GenBank/DDBJ databases">
        <title>Paenibacillus sp. 1ZS3-15 nov., isolated from the rhizosphere soil.</title>
        <authorList>
            <person name="Zhang X.X."/>
            <person name="Zhang J."/>
        </authorList>
    </citation>
    <scope>NUCLEOTIDE SEQUENCE [LARGE SCALE GENOMIC DNA]</scope>
    <source>
        <strain evidence="2 3">1ZS3-15</strain>
    </source>
</reference>
<protein>
    <recommendedName>
        <fullName evidence="4">Signal transduction histidine kinase</fullName>
    </recommendedName>
</protein>
<evidence type="ECO:0000256" key="1">
    <source>
        <dbReference type="SAM" id="Phobius"/>
    </source>
</evidence>
<keyword evidence="1" id="KW-0812">Transmembrane</keyword>
<organism evidence="2 3">
    <name type="scientific">Paenibacillus oryzisoli</name>
    <dbReference type="NCBI Taxonomy" id="1850517"/>
    <lineage>
        <taxon>Bacteria</taxon>
        <taxon>Bacillati</taxon>
        <taxon>Bacillota</taxon>
        <taxon>Bacilli</taxon>
        <taxon>Bacillales</taxon>
        <taxon>Paenibacillaceae</taxon>
        <taxon>Paenibacillus</taxon>
    </lineage>
</organism>
<sequence length="60" mass="6612">MTDSGSILTFIIVSFCLAIILIMKKDSLPAQMKRYLALLAIVMVSISFVLIVLSFFRAGT</sequence>
<dbReference type="STRING" id="1850517.A8708_12505"/>
<gene>
    <name evidence="2" type="ORF">A8708_12505</name>
</gene>
<evidence type="ECO:0008006" key="4">
    <source>
        <dbReference type="Google" id="ProtNLM"/>
    </source>
</evidence>
<dbReference type="EMBL" id="LYPB01000045">
    <property type="protein sequence ID" value="OAS22384.1"/>
    <property type="molecule type" value="Genomic_DNA"/>
</dbReference>
<feature type="transmembrane region" description="Helical" evidence="1">
    <location>
        <begin position="6"/>
        <end position="23"/>
    </location>
</feature>